<accession>A0A0D0DLJ1</accession>
<sequence>MPKVASWTFHRCFHPLTSQSIFPPECAISPSALMQHKVFPREEFPALQIQELVSLTAIVTQARVLIPKPHREVSRINQGGYNLQDWVVSDFLRVNRFLDLEAQHEDDKEETTDEEEQDPFFIPDGTIEDGLVTSLQALDHFNTNAQCFEDSTGDRSEDSVSEDEDTTVLDTMGIWEMIRDWLTNFQYGKYLNIQYWEDFLLDLAFKGVDEQQALFKSIALDEHCHRLANYVSPVVPCPMSIPPPFPSVSPTSPPSQASSALYIASMWNKAGLAASKHKLLWGRITVSVLDPSTFIHTLPLYHSSSVNCYSLVPAKEYIRLFSVAALEPQVPGWYNILKCGTYKGDLAYALSYNAASSCLNILLASQYLPDPTCQDHDDKIGQDQKARCLFKPELYGGAIQPSICGMACYSYKRHMYISGLLLLQLTKTQVEPVLTPSPHQIALHVGSMVDPAFMVIAHAHYNWQFWK</sequence>
<proteinExistence type="predicted"/>
<dbReference type="InParanoid" id="A0A0D0DLJ1"/>
<reference evidence="1 2" key="1">
    <citation type="submission" date="2014-04" db="EMBL/GenBank/DDBJ databases">
        <authorList>
            <consortium name="DOE Joint Genome Institute"/>
            <person name="Kuo A."/>
            <person name="Kohler A."/>
            <person name="Jargeat P."/>
            <person name="Nagy L.G."/>
            <person name="Floudas D."/>
            <person name="Copeland A."/>
            <person name="Barry K.W."/>
            <person name="Cichocki N."/>
            <person name="Veneault-Fourrey C."/>
            <person name="LaButti K."/>
            <person name="Lindquist E.A."/>
            <person name="Lipzen A."/>
            <person name="Lundell T."/>
            <person name="Morin E."/>
            <person name="Murat C."/>
            <person name="Sun H."/>
            <person name="Tunlid A."/>
            <person name="Henrissat B."/>
            <person name="Grigoriev I.V."/>
            <person name="Hibbett D.S."/>
            <person name="Martin F."/>
            <person name="Nordberg H.P."/>
            <person name="Cantor M.N."/>
            <person name="Hua S.X."/>
        </authorList>
    </citation>
    <scope>NUCLEOTIDE SEQUENCE [LARGE SCALE GENOMIC DNA]</scope>
    <source>
        <strain evidence="1 2">Ve08.2h10</strain>
    </source>
</reference>
<reference evidence="2" key="2">
    <citation type="submission" date="2015-01" db="EMBL/GenBank/DDBJ databases">
        <title>Evolutionary Origins and Diversification of the Mycorrhizal Mutualists.</title>
        <authorList>
            <consortium name="DOE Joint Genome Institute"/>
            <consortium name="Mycorrhizal Genomics Consortium"/>
            <person name="Kohler A."/>
            <person name="Kuo A."/>
            <person name="Nagy L.G."/>
            <person name="Floudas D."/>
            <person name="Copeland A."/>
            <person name="Barry K.W."/>
            <person name="Cichocki N."/>
            <person name="Veneault-Fourrey C."/>
            <person name="LaButti K."/>
            <person name="Lindquist E.A."/>
            <person name="Lipzen A."/>
            <person name="Lundell T."/>
            <person name="Morin E."/>
            <person name="Murat C."/>
            <person name="Riley R."/>
            <person name="Ohm R."/>
            <person name="Sun H."/>
            <person name="Tunlid A."/>
            <person name="Henrissat B."/>
            <person name="Grigoriev I.V."/>
            <person name="Hibbett D.S."/>
            <person name="Martin F."/>
        </authorList>
    </citation>
    <scope>NUCLEOTIDE SEQUENCE [LARGE SCALE GENOMIC DNA]</scope>
    <source>
        <strain evidence="2">Ve08.2h10</strain>
    </source>
</reference>
<keyword evidence="2" id="KW-1185">Reference proteome</keyword>
<dbReference type="EMBL" id="KN826343">
    <property type="protein sequence ID" value="KIK79220.1"/>
    <property type="molecule type" value="Genomic_DNA"/>
</dbReference>
<protein>
    <submittedName>
        <fullName evidence="1">Uncharacterized protein</fullName>
    </submittedName>
</protein>
<evidence type="ECO:0000313" key="1">
    <source>
        <dbReference type="EMBL" id="KIK79220.1"/>
    </source>
</evidence>
<dbReference type="Proteomes" id="UP000054538">
    <property type="component" value="Unassembled WGS sequence"/>
</dbReference>
<gene>
    <name evidence="1" type="ORF">PAXRUDRAFT_16447</name>
</gene>
<organism evidence="1 2">
    <name type="scientific">Paxillus rubicundulus Ve08.2h10</name>
    <dbReference type="NCBI Taxonomy" id="930991"/>
    <lineage>
        <taxon>Eukaryota</taxon>
        <taxon>Fungi</taxon>
        <taxon>Dikarya</taxon>
        <taxon>Basidiomycota</taxon>
        <taxon>Agaricomycotina</taxon>
        <taxon>Agaricomycetes</taxon>
        <taxon>Agaricomycetidae</taxon>
        <taxon>Boletales</taxon>
        <taxon>Paxilineae</taxon>
        <taxon>Paxillaceae</taxon>
        <taxon>Paxillus</taxon>
    </lineage>
</organism>
<dbReference type="HOGENOM" id="CLU_046736_0_0_1"/>
<evidence type="ECO:0000313" key="2">
    <source>
        <dbReference type="Proteomes" id="UP000054538"/>
    </source>
</evidence>
<dbReference type="AlphaFoldDB" id="A0A0D0DLJ1"/>
<name>A0A0D0DLJ1_9AGAM</name>